<keyword evidence="3" id="KW-1185">Reference proteome</keyword>
<organism evidence="2 3">
    <name type="scientific">Ferrimonas lipolytica</name>
    <dbReference type="NCBI Taxonomy" id="2724191"/>
    <lineage>
        <taxon>Bacteria</taxon>
        <taxon>Pseudomonadati</taxon>
        <taxon>Pseudomonadota</taxon>
        <taxon>Gammaproteobacteria</taxon>
        <taxon>Alteromonadales</taxon>
        <taxon>Ferrimonadaceae</taxon>
        <taxon>Ferrimonas</taxon>
    </lineage>
</organism>
<sequence>MRKSIIALCVAQLLAAPICLAAEISQDKVSDLQRQVESLNSQVIELTEWLEENDERLDDTERHTALDRIQISGDFRTKVHTLSYDDVTYAPGANVDFDDFAAKAMQGVFGDPMSADSPIGKMMQAYPDLAQAFMAGQLQGVGAFASGAPQQYDIDNDMFYTTRLRLNLRAEVWDNVSFSGRLTMFKNWGDDTDVQVFDSWRSFNMDGTSSGNPSGDDLFVERAYFDWKNVAGSPLYISFGRRPSTYGVPTNFRENEKRGGTPSGHVVNFNFDGATFGYHMDEITGTEGQVVRLCLGQGYESEYGNGELYNEIVTKDTYLGGFNIDLLNDDNNFLQFILFGAKDINDGFKGTFAMPDMMLPEDQQGTGISPVVRYQPGNVIGDMLLGGLTFAREEDNDIKWFTSVGWTRSMPNGEAGMFGGFHSDAVYQVTDIDATGMPVMAVSGATSSKDRDGYSLYAGIQVPVGNGKFGLEYNYGSKYWTPFTQAQDDPIGSKLATRGHVGELYYMYDINPNMFIKLAGLYYDYEYSGSGTPVGEPQSIDELQDGTAVSLLPVIDKAYDINASITVKF</sequence>
<reference evidence="2 3" key="1">
    <citation type="submission" date="2020-04" db="EMBL/GenBank/DDBJ databases">
        <title>Ferrimonas sp. S7 isolated from sea water.</title>
        <authorList>
            <person name="Bae S.S."/>
            <person name="Baek K."/>
        </authorList>
    </citation>
    <scope>NUCLEOTIDE SEQUENCE [LARGE SCALE GENOMIC DNA]</scope>
    <source>
        <strain evidence="2 3">S7</strain>
    </source>
</reference>
<name>A0A6H1UH48_9GAMM</name>
<gene>
    <name evidence="2" type="ORF">HER31_14120</name>
</gene>
<proteinExistence type="predicted"/>
<protein>
    <submittedName>
        <fullName evidence="2">DUF3373 domain-containing protein</fullName>
    </submittedName>
</protein>
<feature type="chain" id="PRO_5026034565" evidence="1">
    <location>
        <begin position="22"/>
        <end position="569"/>
    </location>
</feature>
<keyword evidence="1" id="KW-0732">Signal</keyword>
<accession>A0A6H1UH48</accession>
<dbReference type="RefSeq" id="WP_168661396.1">
    <property type="nucleotide sequence ID" value="NZ_CP051180.1"/>
</dbReference>
<dbReference type="EMBL" id="CP051180">
    <property type="protein sequence ID" value="QIZ77930.1"/>
    <property type="molecule type" value="Genomic_DNA"/>
</dbReference>
<dbReference type="KEGG" id="fes:HER31_14120"/>
<evidence type="ECO:0000313" key="3">
    <source>
        <dbReference type="Proteomes" id="UP000501602"/>
    </source>
</evidence>
<dbReference type="InterPro" id="IPR021803">
    <property type="entry name" value="DUF3373"/>
</dbReference>
<evidence type="ECO:0000256" key="1">
    <source>
        <dbReference type="SAM" id="SignalP"/>
    </source>
</evidence>
<feature type="signal peptide" evidence="1">
    <location>
        <begin position="1"/>
        <end position="21"/>
    </location>
</feature>
<evidence type="ECO:0000313" key="2">
    <source>
        <dbReference type="EMBL" id="QIZ77930.1"/>
    </source>
</evidence>
<dbReference type="AlphaFoldDB" id="A0A6H1UH48"/>
<dbReference type="Proteomes" id="UP000501602">
    <property type="component" value="Chromosome"/>
</dbReference>
<dbReference type="Pfam" id="PF11853">
    <property type="entry name" value="DUF3373"/>
    <property type="match status" value="1"/>
</dbReference>